<dbReference type="Proteomes" id="UP000823775">
    <property type="component" value="Unassembled WGS sequence"/>
</dbReference>
<evidence type="ECO:0000313" key="4">
    <source>
        <dbReference type="EMBL" id="MCD9558972.1"/>
    </source>
</evidence>
<organism evidence="4 5">
    <name type="scientific">Datura stramonium</name>
    <name type="common">Jimsonweed</name>
    <name type="synonym">Common thornapple</name>
    <dbReference type="NCBI Taxonomy" id="4076"/>
    <lineage>
        <taxon>Eukaryota</taxon>
        <taxon>Viridiplantae</taxon>
        <taxon>Streptophyta</taxon>
        <taxon>Embryophyta</taxon>
        <taxon>Tracheophyta</taxon>
        <taxon>Spermatophyta</taxon>
        <taxon>Magnoliopsida</taxon>
        <taxon>eudicotyledons</taxon>
        <taxon>Gunneridae</taxon>
        <taxon>Pentapetalae</taxon>
        <taxon>asterids</taxon>
        <taxon>lamiids</taxon>
        <taxon>Solanales</taxon>
        <taxon>Solanaceae</taxon>
        <taxon>Solanoideae</taxon>
        <taxon>Datureae</taxon>
        <taxon>Datura</taxon>
    </lineage>
</organism>
<name>A0ABS8ULL2_DATST</name>
<sequence length="249" mass="26995">MGAVIFQKVELDPLLEGGTDQLNGRMKLASNDPTTASVALIGCFDTQATCGAKEDGCTGQILLPLYCITMRCGGLAIGVCISHKIADGTLAVAFLNSWASKSSHITSENADIVPPPIFDSAKNFPPRDVLRYSHDTGITNKTIVTKRFIFNSSSIVALKNKASIGVIDSSEENDKFPTRVQAVSALIWRRVLALYRSKPKYAKICVAVHAVNLRPRMEPPVPNHTFGNYWTVAIAPAVLQTEQNARGHE</sequence>
<reference evidence="4 5" key="1">
    <citation type="journal article" date="2021" name="BMC Genomics">
        <title>Datura genome reveals duplications of psychoactive alkaloid biosynthetic genes and high mutation rate following tissue culture.</title>
        <authorList>
            <person name="Rajewski A."/>
            <person name="Carter-House D."/>
            <person name="Stajich J."/>
            <person name="Litt A."/>
        </authorList>
    </citation>
    <scope>NUCLEOTIDE SEQUENCE [LARGE SCALE GENOMIC DNA]</scope>
    <source>
        <strain evidence="4">AR-01</strain>
    </source>
</reference>
<dbReference type="Gene3D" id="3.30.559.10">
    <property type="entry name" value="Chloramphenicol acetyltransferase-like domain"/>
    <property type="match status" value="2"/>
</dbReference>
<evidence type="ECO:0000256" key="3">
    <source>
        <dbReference type="ARBA" id="ARBA00023315"/>
    </source>
</evidence>
<evidence type="ECO:0000256" key="2">
    <source>
        <dbReference type="ARBA" id="ARBA00022679"/>
    </source>
</evidence>
<evidence type="ECO:0000313" key="5">
    <source>
        <dbReference type="Proteomes" id="UP000823775"/>
    </source>
</evidence>
<dbReference type="Pfam" id="PF02458">
    <property type="entry name" value="Transferase"/>
    <property type="match status" value="1"/>
</dbReference>
<dbReference type="PANTHER" id="PTHR31623:SF25">
    <property type="entry name" value="VINORINE SYNTHASE-LIKE"/>
    <property type="match status" value="1"/>
</dbReference>
<dbReference type="EMBL" id="JACEIK010002084">
    <property type="protein sequence ID" value="MCD9558972.1"/>
    <property type="molecule type" value="Genomic_DNA"/>
</dbReference>
<keyword evidence="3" id="KW-0012">Acyltransferase</keyword>
<dbReference type="PANTHER" id="PTHR31623">
    <property type="entry name" value="F21J9.9"/>
    <property type="match status" value="1"/>
</dbReference>
<keyword evidence="2" id="KW-0808">Transferase</keyword>
<comment type="caution">
    <text evidence="4">The sequence shown here is derived from an EMBL/GenBank/DDBJ whole genome shotgun (WGS) entry which is preliminary data.</text>
</comment>
<gene>
    <name evidence="4" type="ORF">HAX54_016681</name>
</gene>
<accession>A0ABS8ULL2</accession>
<evidence type="ECO:0000256" key="1">
    <source>
        <dbReference type="ARBA" id="ARBA00009861"/>
    </source>
</evidence>
<proteinExistence type="inferred from homology"/>
<dbReference type="InterPro" id="IPR023213">
    <property type="entry name" value="CAT-like_dom_sf"/>
</dbReference>
<keyword evidence="5" id="KW-1185">Reference proteome</keyword>
<comment type="similarity">
    <text evidence="1">Belongs to the plant acyltransferase family.</text>
</comment>
<protein>
    <submittedName>
        <fullName evidence="4">Uncharacterized protein</fullName>
    </submittedName>
</protein>